<dbReference type="PANTHER" id="PTHR12778">
    <property type="entry name" value="SOLUTE CARRIER FAMILY 33 ACETYL-COA TRANSPORTER -RELATED"/>
    <property type="match status" value="1"/>
</dbReference>
<dbReference type="GO" id="GO:0022857">
    <property type="term" value="F:transmembrane transporter activity"/>
    <property type="evidence" value="ECO:0007669"/>
    <property type="project" value="InterPro"/>
</dbReference>
<feature type="transmembrane region" description="Helical" evidence="7">
    <location>
        <begin position="281"/>
        <end position="307"/>
    </location>
</feature>
<dbReference type="SUPFAM" id="SSF103473">
    <property type="entry name" value="MFS general substrate transporter"/>
    <property type="match status" value="1"/>
</dbReference>
<dbReference type="InterPro" id="IPR004752">
    <property type="entry name" value="AmpG_permease/AT-1"/>
</dbReference>
<organism evidence="9 10">
    <name type="scientific">Marinicauda salina</name>
    <dbReference type="NCBI Taxonomy" id="2135793"/>
    <lineage>
        <taxon>Bacteria</taxon>
        <taxon>Pseudomonadati</taxon>
        <taxon>Pseudomonadota</taxon>
        <taxon>Alphaproteobacteria</taxon>
        <taxon>Maricaulales</taxon>
        <taxon>Maricaulaceae</taxon>
        <taxon>Marinicauda</taxon>
    </lineage>
</organism>
<evidence type="ECO:0000256" key="3">
    <source>
        <dbReference type="ARBA" id="ARBA00022448"/>
    </source>
</evidence>
<keyword evidence="10" id="KW-1185">Reference proteome</keyword>
<accession>A0A2U2BWM3</accession>
<dbReference type="GO" id="GO:0016020">
    <property type="term" value="C:membrane"/>
    <property type="evidence" value="ECO:0007669"/>
    <property type="project" value="UniProtKB-SubCell"/>
</dbReference>
<evidence type="ECO:0000256" key="1">
    <source>
        <dbReference type="ARBA" id="ARBA00004141"/>
    </source>
</evidence>
<dbReference type="NCBIfam" id="TIGR00901">
    <property type="entry name" value="2A0125"/>
    <property type="match status" value="1"/>
</dbReference>
<keyword evidence="6 7" id="KW-0472">Membrane</keyword>
<dbReference type="InterPro" id="IPR011701">
    <property type="entry name" value="MFS"/>
</dbReference>
<feature type="transmembrane region" description="Helical" evidence="7">
    <location>
        <begin position="187"/>
        <end position="208"/>
    </location>
</feature>
<dbReference type="OrthoDB" id="9787815at2"/>
<feature type="transmembrane region" description="Helical" evidence="7">
    <location>
        <begin position="99"/>
        <end position="117"/>
    </location>
</feature>
<feature type="domain" description="Major facilitator superfamily (MFS) profile" evidence="8">
    <location>
        <begin position="25"/>
        <end position="432"/>
    </location>
</feature>
<feature type="transmembrane region" description="Helical" evidence="7">
    <location>
        <begin position="344"/>
        <end position="367"/>
    </location>
</feature>
<evidence type="ECO:0000313" key="9">
    <source>
        <dbReference type="EMBL" id="PWE18402.1"/>
    </source>
</evidence>
<feature type="transmembrane region" description="Helical" evidence="7">
    <location>
        <begin position="379"/>
        <end position="400"/>
    </location>
</feature>
<feature type="transmembrane region" description="Helical" evidence="7">
    <location>
        <begin position="314"/>
        <end position="332"/>
    </location>
</feature>
<dbReference type="AlphaFoldDB" id="A0A2U2BWM3"/>
<feature type="transmembrane region" description="Helical" evidence="7">
    <location>
        <begin position="123"/>
        <end position="140"/>
    </location>
</feature>
<sequence>MAEISADEQRRRDWLAALRVYGRPIMISMLILGFASGLPLMMVFSKLSFWLRDAGIDRSTIGFSYWITGAYTIKFLWAPVVDRTPIPGLTKRFGQRRSWMMTAIAGTVAGLLVISASDPGQQLVLTLAGAFLLAYSGATLDVSIDAWRIESAPREEQANMAAAYVLGYRLAIMVSGLGLVLSDWIGWHLSFAAMGAAMAICGVLVLFMKEPSSAARRQLSQARTLGGRMVEAVIEPFKQFAVRLRAWIVPVFLLVAFYRLSDFTMGVMASPLYSDIGFARAVVGGIQAGPGVVATIAGGFVGGFIAFRFGVLKAMVLGAVITFLSNGAFAWLAATATPADNTMLLVVISADNVAAGFVGTVFIAYLSSLTDPANAATQYALLSSLYPFVNKFLAGFSGLLADAVGYTAFFLITAAYAIPAALLVMLIMAFGSPAAKGTVVVQQPEQS</sequence>
<reference evidence="10" key="1">
    <citation type="submission" date="2018-05" db="EMBL/GenBank/DDBJ databases">
        <authorList>
            <person name="Liu B.-T."/>
        </authorList>
    </citation>
    <scope>NUCLEOTIDE SEQUENCE [LARGE SCALE GENOMIC DNA]</scope>
    <source>
        <strain evidence="10">WD6-1</strain>
    </source>
</reference>
<keyword evidence="3" id="KW-0813">Transport</keyword>
<feature type="transmembrane region" description="Helical" evidence="7">
    <location>
        <begin position="61"/>
        <end position="78"/>
    </location>
</feature>
<comment type="subcellular location">
    <subcellularLocation>
        <location evidence="1">Membrane</location>
        <topology evidence="1">Multi-pass membrane protein</topology>
    </subcellularLocation>
</comment>
<evidence type="ECO:0000259" key="8">
    <source>
        <dbReference type="PROSITE" id="PS50850"/>
    </source>
</evidence>
<dbReference type="RefSeq" id="WP_109251677.1">
    <property type="nucleotide sequence ID" value="NZ_QEXV01000001.1"/>
</dbReference>
<keyword evidence="4 7" id="KW-0812">Transmembrane</keyword>
<dbReference type="PANTHER" id="PTHR12778:SF10">
    <property type="entry name" value="MAJOR FACILITATOR SUPERFAMILY DOMAIN-CONTAINING PROTEIN 3"/>
    <property type="match status" value="1"/>
</dbReference>
<evidence type="ECO:0000256" key="7">
    <source>
        <dbReference type="SAM" id="Phobius"/>
    </source>
</evidence>
<dbReference type="Proteomes" id="UP000245168">
    <property type="component" value="Unassembled WGS sequence"/>
</dbReference>
<evidence type="ECO:0000256" key="6">
    <source>
        <dbReference type="ARBA" id="ARBA00023136"/>
    </source>
</evidence>
<feature type="transmembrane region" description="Helical" evidence="7">
    <location>
        <begin position="20"/>
        <end position="41"/>
    </location>
</feature>
<gene>
    <name evidence="9" type="ORF">DDZ18_02000</name>
</gene>
<name>A0A2U2BWM3_9PROT</name>
<dbReference type="InterPro" id="IPR036259">
    <property type="entry name" value="MFS_trans_sf"/>
</dbReference>
<evidence type="ECO:0000313" key="10">
    <source>
        <dbReference type="Proteomes" id="UP000245168"/>
    </source>
</evidence>
<feature type="transmembrane region" description="Helical" evidence="7">
    <location>
        <begin position="406"/>
        <end position="430"/>
    </location>
</feature>
<evidence type="ECO:0000256" key="4">
    <source>
        <dbReference type="ARBA" id="ARBA00022692"/>
    </source>
</evidence>
<feature type="transmembrane region" description="Helical" evidence="7">
    <location>
        <begin position="161"/>
        <end position="181"/>
    </location>
</feature>
<feature type="transmembrane region" description="Helical" evidence="7">
    <location>
        <begin position="244"/>
        <end position="261"/>
    </location>
</feature>
<dbReference type="PROSITE" id="PS50850">
    <property type="entry name" value="MFS"/>
    <property type="match status" value="1"/>
</dbReference>
<protein>
    <submittedName>
        <fullName evidence="9">MFS transporter</fullName>
    </submittedName>
</protein>
<dbReference type="InterPro" id="IPR020846">
    <property type="entry name" value="MFS_dom"/>
</dbReference>
<dbReference type="EMBL" id="QEXV01000001">
    <property type="protein sequence ID" value="PWE18402.1"/>
    <property type="molecule type" value="Genomic_DNA"/>
</dbReference>
<dbReference type="Pfam" id="PF07690">
    <property type="entry name" value="MFS_1"/>
    <property type="match status" value="1"/>
</dbReference>
<evidence type="ECO:0000256" key="2">
    <source>
        <dbReference type="ARBA" id="ARBA00008335"/>
    </source>
</evidence>
<comment type="caution">
    <text evidence="9">The sequence shown here is derived from an EMBL/GenBank/DDBJ whole genome shotgun (WGS) entry which is preliminary data.</text>
</comment>
<comment type="similarity">
    <text evidence="2">Belongs to the major facilitator superfamily.</text>
</comment>
<proteinExistence type="inferred from homology"/>
<keyword evidence="5 7" id="KW-1133">Transmembrane helix</keyword>
<dbReference type="Gene3D" id="1.20.1250.20">
    <property type="entry name" value="MFS general substrate transporter like domains"/>
    <property type="match status" value="2"/>
</dbReference>
<evidence type="ECO:0000256" key="5">
    <source>
        <dbReference type="ARBA" id="ARBA00022989"/>
    </source>
</evidence>